<reference evidence="12" key="1">
    <citation type="submission" date="2020-05" db="UniProtKB">
        <authorList>
            <consortium name="EnsemblMetazoa"/>
        </authorList>
    </citation>
    <scope>IDENTIFICATION</scope>
    <source>
        <strain evidence="12">Jacobina</strain>
    </source>
</reference>
<keyword evidence="9" id="KW-0968">Cytoplasmic vesicle</keyword>
<dbReference type="GO" id="GO:0031410">
    <property type="term" value="C:cytoplasmic vesicle"/>
    <property type="evidence" value="ECO:0007669"/>
    <property type="project" value="UniProtKB-KW"/>
</dbReference>
<evidence type="ECO:0000256" key="5">
    <source>
        <dbReference type="ARBA" id="ARBA00023015"/>
    </source>
</evidence>
<evidence type="ECO:0000256" key="1">
    <source>
        <dbReference type="ARBA" id="ARBA00004419"/>
    </source>
</evidence>
<dbReference type="EnsemblMetazoa" id="LLOJ004110-RA">
    <property type="protein sequence ID" value="LLOJ004110-PA"/>
    <property type="gene ID" value="LLOJ004110"/>
</dbReference>
<feature type="region of interest" description="Disordered" evidence="11">
    <location>
        <begin position="189"/>
        <end position="222"/>
    </location>
</feature>
<keyword evidence="3" id="KW-0963">Cytoplasm</keyword>
<dbReference type="AlphaFoldDB" id="A0A1B0CI48"/>
<dbReference type="PANTHER" id="PTHR31671">
    <property type="entry name" value="DIABETES AND OBESITY REGULATED, ISOFORM G"/>
    <property type="match status" value="1"/>
</dbReference>
<keyword evidence="5" id="KW-0805">Transcription regulation</keyword>
<dbReference type="Proteomes" id="UP000092461">
    <property type="component" value="Unassembled WGS sequence"/>
</dbReference>
<dbReference type="Pfam" id="PF14839">
    <property type="entry name" value="DOR"/>
    <property type="match status" value="1"/>
</dbReference>
<keyword evidence="8" id="KW-0539">Nucleus</keyword>
<dbReference type="EMBL" id="AJWK01013038">
    <property type="status" value="NOT_ANNOTATED_CDS"/>
    <property type="molecule type" value="Genomic_DNA"/>
</dbReference>
<protein>
    <submittedName>
        <fullName evidence="12">Uncharacterized protein</fullName>
    </submittedName>
</protein>
<keyword evidence="13" id="KW-1185">Reference proteome</keyword>
<dbReference type="GO" id="GO:0005776">
    <property type="term" value="C:autophagosome"/>
    <property type="evidence" value="ECO:0007669"/>
    <property type="project" value="UniProtKB-SubCell"/>
</dbReference>
<feature type="compositionally biased region" description="Basic residues" evidence="11">
    <location>
        <begin position="210"/>
        <end position="222"/>
    </location>
</feature>
<dbReference type="GO" id="GO:0000045">
    <property type="term" value="P:autophagosome assembly"/>
    <property type="evidence" value="ECO:0007669"/>
    <property type="project" value="TreeGrafter"/>
</dbReference>
<evidence type="ECO:0000313" key="13">
    <source>
        <dbReference type="Proteomes" id="UP000092461"/>
    </source>
</evidence>
<evidence type="ECO:0000256" key="11">
    <source>
        <dbReference type="SAM" id="MobiDB-lite"/>
    </source>
</evidence>
<dbReference type="GO" id="GO:0045893">
    <property type="term" value="P:positive regulation of DNA-templated transcription"/>
    <property type="evidence" value="ECO:0007669"/>
    <property type="project" value="TreeGrafter"/>
</dbReference>
<evidence type="ECO:0000256" key="10">
    <source>
        <dbReference type="ARBA" id="ARBA00034306"/>
    </source>
</evidence>
<organism evidence="12 13">
    <name type="scientific">Lutzomyia longipalpis</name>
    <name type="common">Sand fly</name>
    <dbReference type="NCBI Taxonomy" id="7200"/>
    <lineage>
        <taxon>Eukaryota</taxon>
        <taxon>Metazoa</taxon>
        <taxon>Ecdysozoa</taxon>
        <taxon>Arthropoda</taxon>
        <taxon>Hexapoda</taxon>
        <taxon>Insecta</taxon>
        <taxon>Pterygota</taxon>
        <taxon>Neoptera</taxon>
        <taxon>Endopterygota</taxon>
        <taxon>Diptera</taxon>
        <taxon>Nematocera</taxon>
        <taxon>Psychodoidea</taxon>
        <taxon>Psychodidae</taxon>
        <taxon>Lutzomyia</taxon>
        <taxon>Lutzomyia</taxon>
    </lineage>
</organism>
<dbReference type="EMBL" id="AJWK01013037">
    <property type="status" value="NOT_ANNOTATED_CDS"/>
    <property type="molecule type" value="Genomic_DNA"/>
</dbReference>
<dbReference type="VEuPathDB" id="VectorBase:LLONM1_001764"/>
<feature type="region of interest" description="Disordered" evidence="11">
    <location>
        <begin position="1"/>
        <end position="39"/>
    </location>
</feature>
<feature type="compositionally biased region" description="Basic and acidic residues" evidence="11">
    <location>
        <begin position="16"/>
        <end position="39"/>
    </location>
</feature>
<evidence type="ECO:0000256" key="8">
    <source>
        <dbReference type="ARBA" id="ARBA00023242"/>
    </source>
</evidence>
<evidence type="ECO:0000256" key="3">
    <source>
        <dbReference type="ARBA" id="ARBA00022490"/>
    </source>
</evidence>
<dbReference type="InterPro" id="IPR029431">
    <property type="entry name" value="TP53INP"/>
</dbReference>
<keyword evidence="6" id="KW-0010">Activator</keyword>
<evidence type="ECO:0000256" key="7">
    <source>
        <dbReference type="ARBA" id="ARBA00023163"/>
    </source>
</evidence>
<comment type="subcellular location">
    <subcellularLocation>
        <location evidence="2">Cytoplasm</location>
        <location evidence="2">Cytosol</location>
    </subcellularLocation>
    <subcellularLocation>
        <location evidence="1">Cytoplasmic vesicle</location>
        <location evidence="1">Autophagosome</location>
    </subcellularLocation>
    <subcellularLocation>
        <location evidence="10">Nucleus</location>
        <location evidence="10">Nuclear body</location>
    </subcellularLocation>
</comment>
<dbReference type="PANTHER" id="PTHR31671:SF3">
    <property type="entry name" value="DIABETES AND OBESITY REGULATED, ISOFORM G"/>
    <property type="match status" value="1"/>
</dbReference>
<dbReference type="EMBL" id="AJWK01013036">
    <property type="status" value="NOT_ANNOTATED_CDS"/>
    <property type="molecule type" value="Genomic_DNA"/>
</dbReference>
<dbReference type="VEuPathDB" id="VectorBase:LLOJ004110"/>
<evidence type="ECO:0000256" key="2">
    <source>
        <dbReference type="ARBA" id="ARBA00004514"/>
    </source>
</evidence>
<dbReference type="GO" id="GO:0005829">
    <property type="term" value="C:cytosol"/>
    <property type="evidence" value="ECO:0007669"/>
    <property type="project" value="UniProtKB-SubCell"/>
</dbReference>
<sequence length="222" mass="25345">MFNTLASYLLGNSSSNKKEQEAEQHDNRTGDADSPSADRHNLLRTVADDDYEDWLLVERDSIADDDVSLPRTDSEEELPIVEIKNSPLVTKGRRSRNAELQTTIVPLNSMEESWFVTPPSCFTGTQGPIHMETSPLENLLIEHPSLNQGRRTDRVVSLEEKQGYLYRNAQMNHDKKQRQKLCRNALIRSNKTNEVNAKNGRQKRSDKQHSKNASRANNNRKC</sequence>
<accession>A0A1B0CI48</accession>
<evidence type="ECO:0000313" key="12">
    <source>
        <dbReference type="EnsemblMetazoa" id="LLOJ004110-PA"/>
    </source>
</evidence>
<proteinExistence type="predicted"/>
<feature type="compositionally biased region" description="Polar residues" evidence="11">
    <location>
        <begin position="1"/>
        <end position="15"/>
    </location>
</feature>
<evidence type="ECO:0000256" key="6">
    <source>
        <dbReference type="ARBA" id="ARBA00023159"/>
    </source>
</evidence>
<keyword evidence="7" id="KW-0804">Transcription</keyword>
<name>A0A1B0CI48_LUTLO</name>
<keyword evidence="4" id="KW-0072">Autophagy</keyword>
<evidence type="ECO:0000256" key="4">
    <source>
        <dbReference type="ARBA" id="ARBA00023006"/>
    </source>
</evidence>
<dbReference type="GO" id="GO:0016604">
    <property type="term" value="C:nuclear body"/>
    <property type="evidence" value="ECO:0007669"/>
    <property type="project" value="UniProtKB-SubCell"/>
</dbReference>
<evidence type="ECO:0000256" key="9">
    <source>
        <dbReference type="ARBA" id="ARBA00023329"/>
    </source>
</evidence>